<organism evidence="1 2">
    <name type="scientific">Geomicrobium halophilum</name>
    <dbReference type="NCBI Taxonomy" id="549000"/>
    <lineage>
        <taxon>Bacteria</taxon>
        <taxon>Bacillati</taxon>
        <taxon>Bacillota</taxon>
        <taxon>Bacilli</taxon>
        <taxon>Bacillales</taxon>
        <taxon>Geomicrobium</taxon>
    </lineage>
</organism>
<sequence>MRTWDRVGYSVSEVPFDHDLHEFIVTGKGGETIVTITPADLNDQAQLVADLDAGEDVDGWEDGKGNTINVEGGE</sequence>
<reference evidence="1 2" key="1">
    <citation type="submission" date="2020-08" db="EMBL/GenBank/DDBJ databases">
        <title>Genomic Encyclopedia of Type Strains, Phase IV (KMG-IV): sequencing the most valuable type-strain genomes for metagenomic binning, comparative biology and taxonomic classification.</title>
        <authorList>
            <person name="Goeker M."/>
        </authorList>
    </citation>
    <scope>NUCLEOTIDE SEQUENCE [LARGE SCALE GENOMIC DNA]</scope>
    <source>
        <strain evidence="1 2">DSM 21769</strain>
    </source>
</reference>
<keyword evidence="2" id="KW-1185">Reference proteome</keyword>
<proteinExistence type="predicted"/>
<comment type="caution">
    <text evidence="1">The sequence shown here is derived from an EMBL/GenBank/DDBJ whole genome shotgun (WGS) entry which is preliminary data.</text>
</comment>
<name>A0A841PTI0_9BACL</name>
<dbReference type="EMBL" id="JACHHJ010000001">
    <property type="protein sequence ID" value="MBB6449611.1"/>
    <property type="molecule type" value="Genomic_DNA"/>
</dbReference>
<evidence type="ECO:0000313" key="2">
    <source>
        <dbReference type="Proteomes" id="UP000568839"/>
    </source>
</evidence>
<protein>
    <submittedName>
        <fullName evidence="1">Uncharacterized protein</fullName>
    </submittedName>
</protein>
<dbReference type="RefSeq" id="WP_184403467.1">
    <property type="nucleotide sequence ID" value="NZ_JACHHJ010000001.1"/>
</dbReference>
<evidence type="ECO:0000313" key="1">
    <source>
        <dbReference type="EMBL" id="MBB6449611.1"/>
    </source>
</evidence>
<accession>A0A841PTI0</accession>
<gene>
    <name evidence="1" type="ORF">HNR44_001560</name>
</gene>
<dbReference type="AlphaFoldDB" id="A0A841PTI0"/>
<dbReference type="Proteomes" id="UP000568839">
    <property type="component" value="Unassembled WGS sequence"/>
</dbReference>